<dbReference type="InterPro" id="IPR014144">
    <property type="entry name" value="LigD_PE_domain"/>
</dbReference>
<feature type="domain" description="DNA ligase D 3'-phosphoesterase" evidence="2">
    <location>
        <begin position="40"/>
        <end position="153"/>
    </location>
</feature>
<dbReference type="Proteomes" id="UP001248819">
    <property type="component" value="Unassembled WGS sequence"/>
</dbReference>
<keyword evidence="4" id="KW-1185">Reference proteome</keyword>
<dbReference type="EMBL" id="JAVRHP010000071">
    <property type="protein sequence ID" value="MDT0650963.1"/>
    <property type="molecule type" value="Genomic_DNA"/>
</dbReference>
<evidence type="ECO:0000313" key="3">
    <source>
        <dbReference type="EMBL" id="MDT0650963.1"/>
    </source>
</evidence>
<protein>
    <submittedName>
        <fullName evidence="3">DNA polymerase ligase N-terminal domain-containing protein</fullName>
    </submittedName>
</protein>
<proteinExistence type="predicted"/>
<dbReference type="RefSeq" id="WP_311485105.1">
    <property type="nucleotide sequence ID" value="NZ_JAVRHP010000071.1"/>
</dbReference>
<evidence type="ECO:0000259" key="2">
    <source>
        <dbReference type="Pfam" id="PF13298"/>
    </source>
</evidence>
<dbReference type="GO" id="GO:0016874">
    <property type="term" value="F:ligase activity"/>
    <property type="evidence" value="ECO:0007669"/>
    <property type="project" value="UniProtKB-KW"/>
</dbReference>
<organism evidence="3 4">
    <name type="scientific">Autumnicola edwardsiae</name>
    <dbReference type="NCBI Taxonomy" id="3075594"/>
    <lineage>
        <taxon>Bacteria</taxon>
        <taxon>Pseudomonadati</taxon>
        <taxon>Bacteroidota</taxon>
        <taxon>Flavobacteriia</taxon>
        <taxon>Flavobacteriales</taxon>
        <taxon>Flavobacteriaceae</taxon>
        <taxon>Autumnicola</taxon>
    </lineage>
</organism>
<feature type="compositionally biased region" description="Polar residues" evidence="1">
    <location>
        <begin position="177"/>
        <end position="187"/>
    </location>
</feature>
<evidence type="ECO:0000256" key="1">
    <source>
        <dbReference type="SAM" id="MobiDB-lite"/>
    </source>
</evidence>
<dbReference type="NCBIfam" id="TIGR02777">
    <property type="entry name" value="LigD_PE_dom"/>
    <property type="match status" value="1"/>
</dbReference>
<keyword evidence="3" id="KW-0436">Ligase</keyword>
<evidence type="ECO:0000313" key="4">
    <source>
        <dbReference type="Proteomes" id="UP001248819"/>
    </source>
</evidence>
<comment type="caution">
    <text evidence="3">The sequence shown here is derived from an EMBL/GenBank/DDBJ whole genome shotgun (WGS) entry which is preliminary data.</text>
</comment>
<feature type="compositionally biased region" description="Basic and acidic residues" evidence="1">
    <location>
        <begin position="190"/>
        <end position="203"/>
    </location>
</feature>
<dbReference type="PANTHER" id="PTHR39465:SF1">
    <property type="entry name" value="DNA LIGASE D 3'-PHOSPHOESTERASE DOMAIN-CONTAINING PROTEIN"/>
    <property type="match status" value="1"/>
</dbReference>
<feature type="region of interest" description="Disordered" evidence="1">
    <location>
        <begin position="168"/>
        <end position="203"/>
    </location>
</feature>
<gene>
    <name evidence="3" type="ORF">RM529_12445</name>
</gene>
<reference evidence="3 4" key="1">
    <citation type="submission" date="2023-09" db="EMBL/GenBank/DDBJ databases">
        <authorList>
            <person name="Rey-Velasco X."/>
        </authorList>
    </citation>
    <scope>NUCLEOTIDE SEQUENCE [LARGE SCALE GENOMIC DNA]</scope>
    <source>
        <strain evidence="3 4">F297</strain>
    </source>
</reference>
<accession>A0ABU3CX71</accession>
<name>A0ABU3CX71_9FLAO</name>
<dbReference type="PANTHER" id="PTHR39465">
    <property type="entry name" value="DNA LIGASE D, 3'-PHOSPHOESTERASE DOMAIN"/>
    <property type="match status" value="1"/>
</dbReference>
<dbReference type="Pfam" id="PF13298">
    <property type="entry name" value="LigD_N"/>
    <property type="match status" value="1"/>
</dbReference>
<sequence length="203" mass="22976">MAEKGLLEKYREKRDFDISSEPFGSENSEEGEKKPIFVIQKHDATNLHYDFRLLVSGVLKSWAVPKGPSTDPDEKRLAIQTEDHPLEYADFEGVIPENQYGGGTVMVWDAGTYRTEKTDKEGKPISIEKQLKNGRATFILEGKKLKGAYSLIRIKKGKTENWLLKKVADDDADARRNPTSTENSSVLTGRRMEEIRKDAEKNG</sequence>